<evidence type="ECO:0000259" key="1">
    <source>
        <dbReference type="Pfam" id="PF18765"/>
    </source>
</evidence>
<gene>
    <name evidence="2" type="ORF">MNBD_GAMMA21-1053</name>
</gene>
<accession>A0A3B1A962</accession>
<dbReference type="SUPFAM" id="SSF81301">
    <property type="entry name" value="Nucleotidyltransferase"/>
    <property type="match status" value="1"/>
</dbReference>
<dbReference type="InterPro" id="IPR036388">
    <property type="entry name" value="WH-like_DNA-bd_sf"/>
</dbReference>
<protein>
    <recommendedName>
        <fullName evidence="1">Polymerase beta nucleotidyltransferase domain-containing protein</fullName>
    </recommendedName>
</protein>
<reference evidence="2" key="1">
    <citation type="submission" date="2018-06" db="EMBL/GenBank/DDBJ databases">
        <authorList>
            <person name="Zhirakovskaya E."/>
        </authorList>
    </citation>
    <scope>NUCLEOTIDE SEQUENCE</scope>
</reference>
<dbReference type="Gene3D" id="3.30.460.10">
    <property type="entry name" value="Beta Polymerase, domain 2"/>
    <property type="match status" value="1"/>
</dbReference>
<dbReference type="InterPro" id="IPR041633">
    <property type="entry name" value="Polbeta"/>
</dbReference>
<feature type="domain" description="Polymerase beta nucleotidyltransferase" evidence="1">
    <location>
        <begin position="103"/>
        <end position="175"/>
    </location>
</feature>
<name>A0A3B1A962_9ZZZZ</name>
<dbReference type="SUPFAM" id="SSF46785">
    <property type="entry name" value="Winged helix' DNA-binding domain"/>
    <property type="match status" value="1"/>
</dbReference>
<dbReference type="EMBL" id="UOFR01000038">
    <property type="protein sequence ID" value="VAW96563.1"/>
    <property type="molecule type" value="Genomic_DNA"/>
</dbReference>
<dbReference type="InterPro" id="IPR036390">
    <property type="entry name" value="WH_DNA-bd_sf"/>
</dbReference>
<sequence>MSQLSNALFTTTQQQILGLLYGRPKKSFYIKEILRLTGMGVATIKRELERMLAAGILTMNKIGNQHHYKANPDCPIYDELLAIVKKTFGVTDVIGLALSTFSERIEWAFIFGSVAAGKETSTSDIDLMIIGDVDFGEVVQALYSTQETLGREINPKIYRKKEWIQMKKKQDAFIRDVLAKPRMDVIGSTNEPG</sequence>
<dbReference type="AlphaFoldDB" id="A0A3B1A962"/>
<dbReference type="CDD" id="cd05403">
    <property type="entry name" value="NT_KNTase_like"/>
    <property type="match status" value="1"/>
</dbReference>
<evidence type="ECO:0000313" key="2">
    <source>
        <dbReference type="EMBL" id="VAW96563.1"/>
    </source>
</evidence>
<proteinExistence type="predicted"/>
<dbReference type="Pfam" id="PF18765">
    <property type="entry name" value="Polbeta"/>
    <property type="match status" value="1"/>
</dbReference>
<dbReference type="InterPro" id="IPR043519">
    <property type="entry name" value="NT_sf"/>
</dbReference>
<organism evidence="2">
    <name type="scientific">hydrothermal vent metagenome</name>
    <dbReference type="NCBI Taxonomy" id="652676"/>
    <lineage>
        <taxon>unclassified sequences</taxon>
        <taxon>metagenomes</taxon>
        <taxon>ecological metagenomes</taxon>
    </lineage>
</organism>
<dbReference type="Gene3D" id="1.10.10.10">
    <property type="entry name" value="Winged helix-like DNA-binding domain superfamily/Winged helix DNA-binding domain"/>
    <property type="match status" value="1"/>
</dbReference>